<evidence type="ECO:0000256" key="1">
    <source>
        <dbReference type="SAM" id="MobiDB-lite"/>
    </source>
</evidence>
<dbReference type="OrthoDB" id="6585699at2759"/>
<feature type="region of interest" description="Disordered" evidence="1">
    <location>
        <begin position="130"/>
        <end position="150"/>
    </location>
</feature>
<dbReference type="EMBL" id="KN848078">
    <property type="protein sequence ID" value="KIX96269.1"/>
    <property type="molecule type" value="Genomic_DNA"/>
</dbReference>
<dbReference type="Proteomes" id="UP000053411">
    <property type="component" value="Unassembled WGS sequence"/>
</dbReference>
<dbReference type="VEuPathDB" id="FungiDB:Z520_08047"/>
<dbReference type="GeneID" id="27713793"/>
<evidence type="ECO:0000313" key="2">
    <source>
        <dbReference type="EMBL" id="KIX96269.1"/>
    </source>
</evidence>
<dbReference type="STRING" id="1442371.A0A0D2K059"/>
<dbReference type="Pfam" id="PF05238">
    <property type="entry name" value="CENP-N"/>
    <property type="match status" value="1"/>
</dbReference>
<feature type="compositionally biased region" description="Basic residues" evidence="1">
    <location>
        <begin position="139"/>
        <end position="148"/>
    </location>
</feature>
<evidence type="ECO:0000313" key="3">
    <source>
        <dbReference type="Proteomes" id="UP000053411"/>
    </source>
</evidence>
<accession>A0A0D2K059</accession>
<reference evidence="2 3" key="1">
    <citation type="submission" date="2015-01" db="EMBL/GenBank/DDBJ databases">
        <title>The Genome Sequence of Fonsecaea multimorphosa CBS 102226.</title>
        <authorList>
            <consortium name="The Broad Institute Genomics Platform"/>
            <person name="Cuomo C."/>
            <person name="de Hoog S."/>
            <person name="Gorbushina A."/>
            <person name="Stielow B."/>
            <person name="Teixiera M."/>
            <person name="Abouelleil A."/>
            <person name="Chapman S.B."/>
            <person name="Priest M."/>
            <person name="Young S.K."/>
            <person name="Wortman J."/>
            <person name="Nusbaum C."/>
            <person name="Birren B."/>
        </authorList>
    </citation>
    <scope>NUCLEOTIDE SEQUENCE [LARGE SCALE GENOMIC DNA]</scope>
    <source>
        <strain evidence="2 3">CBS 102226</strain>
    </source>
</reference>
<sequence length="452" mass="50355">MAPILAKSLNRLPKETILELALTWLEENHTCAPYLRNNRTGFEADEEDYLHTPADSIEELRQLYDDLKKDVAKAAKRDIIDRIVDGDWRRGLSLHQHAMIDFAALEQNDNALRWSALRVVPLEVEEQEKGLLDDDDSHHPKKRRKLSHRHEAVGAPYPQISPQAFLSALKAEISPLVKAHYHLHRMPPPYQLTILRLYITPNSAFAPRRSKIPTRAKHATDAGRIMYIALPDSCPYIYISISGSPSSSSSNGRSNGQKGMMAKVDMAAMKRIVLEAIPKALSRPQRRWALDTTKLVARSLRTMCELRGNHKPGTGGGAYSAFADGATASEKSPVDVLRDYAEDKENDERLLLIEKRFGNMSGEHHAPLDRVHVKLCNAIPIEADGREKSSSSFNHAAEEQKTDGANDITLTFSGSDVFLGLKTLAELGPEYIDLDKLPSWMTGESGVSSLTV</sequence>
<gene>
    <name evidence="2" type="ORF">Z520_08047</name>
</gene>
<name>A0A0D2K059_9EURO</name>
<dbReference type="InterPro" id="IPR007902">
    <property type="entry name" value="Chl4/mis15/CENP-N"/>
</dbReference>
<dbReference type="Gene3D" id="3.10.20.720">
    <property type="match status" value="1"/>
</dbReference>
<protein>
    <recommendedName>
        <fullName evidence="4">CHL4 family chromosome segregation protein</fullName>
    </recommendedName>
</protein>
<dbReference type="RefSeq" id="XP_016630392.1">
    <property type="nucleotide sequence ID" value="XM_016778544.1"/>
</dbReference>
<dbReference type="GO" id="GO:0007059">
    <property type="term" value="P:chromosome segregation"/>
    <property type="evidence" value="ECO:0007669"/>
    <property type="project" value="InterPro"/>
</dbReference>
<keyword evidence="3" id="KW-1185">Reference proteome</keyword>
<proteinExistence type="predicted"/>
<dbReference type="GO" id="GO:0034080">
    <property type="term" value="P:CENP-A containing chromatin assembly"/>
    <property type="evidence" value="ECO:0007669"/>
    <property type="project" value="InterPro"/>
</dbReference>
<dbReference type="AlphaFoldDB" id="A0A0D2K059"/>
<evidence type="ECO:0008006" key="4">
    <source>
        <dbReference type="Google" id="ProtNLM"/>
    </source>
</evidence>
<organism evidence="2 3">
    <name type="scientific">Fonsecaea multimorphosa CBS 102226</name>
    <dbReference type="NCBI Taxonomy" id="1442371"/>
    <lineage>
        <taxon>Eukaryota</taxon>
        <taxon>Fungi</taxon>
        <taxon>Dikarya</taxon>
        <taxon>Ascomycota</taxon>
        <taxon>Pezizomycotina</taxon>
        <taxon>Eurotiomycetes</taxon>
        <taxon>Chaetothyriomycetidae</taxon>
        <taxon>Chaetothyriales</taxon>
        <taxon>Herpotrichiellaceae</taxon>
        <taxon>Fonsecaea</taxon>
    </lineage>
</organism>